<dbReference type="EMBL" id="JBHSJF010000006">
    <property type="protein sequence ID" value="MFC5068835.1"/>
    <property type="molecule type" value="Genomic_DNA"/>
</dbReference>
<dbReference type="SUPFAM" id="SSF52309">
    <property type="entry name" value="N-(deoxy)ribosyltransferase-like"/>
    <property type="match status" value="1"/>
</dbReference>
<evidence type="ECO:0000313" key="1">
    <source>
        <dbReference type="EMBL" id="MFC5068835.1"/>
    </source>
</evidence>
<organism evidence="1 2">
    <name type="scientific">Flaviflagellibacter deserti</name>
    <dbReference type="NCBI Taxonomy" id="2267266"/>
    <lineage>
        <taxon>Bacteria</taxon>
        <taxon>Pseudomonadati</taxon>
        <taxon>Pseudomonadota</taxon>
        <taxon>Alphaproteobacteria</taxon>
        <taxon>Hyphomicrobiales</taxon>
        <taxon>Flaviflagellibacter</taxon>
    </lineage>
</organism>
<protein>
    <submittedName>
        <fullName evidence="1">Nucleoside 2-deoxyribosyltransferase</fullName>
    </submittedName>
</protein>
<dbReference type="InterPro" id="IPR007710">
    <property type="entry name" value="Nucleoside_deoxyribTrfase"/>
</dbReference>
<sequence length="170" mass="18571">MPRLYLAGPTVFMPNARERGEKLKAICAKHGCEGLFPLDHGFALPEDGQIAMRMIFASCGQMLRRADAVIADLSPFRGPHCDDGTAVEIGMAIERGIPVFGYSSDLRPLVERIPFTWDEHGARRDESGAEVEDFGQPFNLMIAGAVRSVFATPNEAIAAAADEMRRRPPA</sequence>
<accession>A0ABV9Z1E2</accession>
<dbReference type="Gene3D" id="3.40.50.450">
    <property type="match status" value="1"/>
</dbReference>
<proteinExistence type="predicted"/>
<name>A0ABV9Z1E2_9HYPH</name>
<dbReference type="Proteomes" id="UP001595796">
    <property type="component" value="Unassembled WGS sequence"/>
</dbReference>
<dbReference type="PANTHER" id="PTHR15364:SF0">
    <property type="entry name" value="2'-DEOXYNUCLEOSIDE 5'-PHOSPHATE N-HYDROLASE 1"/>
    <property type="match status" value="1"/>
</dbReference>
<keyword evidence="2" id="KW-1185">Reference proteome</keyword>
<gene>
    <name evidence="1" type="ORF">ACFPFW_12530</name>
</gene>
<comment type="caution">
    <text evidence="1">The sequence shown here is derived from an EMBL/GenBank/DDBJ whole genome shotgun (WGS) entry which is preliminary data.</text>
</comment>
<evidence type="ECO:0000313" key="2">
    <source>
        <dbReference type="Proteomes" id="UP001595796"/>
    </source>
</evidence>
<dbReference type="Pfam" id="PF05014">
    <property type="entry name" value="Nuc_deoxyrib_tr"/>
    <property type="match status" value="1"/>
</dbReference>
<dbReference type="RefSeq" id="WP_162799600.1">
    <property type="nucleotide sequence ID" value="NZ_JBHSJF010000006.1"/>
</dbReference>
<reference evidence="2" key="1">
    <citation type="journal article" date="2019" name="Int. J. Syst. Evol. Microbiol.">
        <title>The Global Catalogue of Microorganisms (GCM) 10K type strain sequencing project: providing services to taxonomists for standard genome sequencing and annotation.</title>
        <authorList>
            <consortium name="The Broad Institute Genomics Platform"/>
            <consortium name="The Broad Institute Genome Sequencing Center for Infectious Disease"/>
            <person name="Wu L."/>
            <person name="Ma J."/>
        </authorList>
    </citation>
    <scope>NUCLEOTIDE SEQUENCE [LARGE SCALE GENOMIC DNA]</scope>
    <source>
        <strain evidence="2">CGMCC 1.16444</strain>
    </source>
</reference>
<dbReference type="PANTHER" id="PTHR15364">
    <property type="entry name" value="2'-DEOXYNUCLEOSIDE 5'-PHOSPHATE N-HYDROLASE 1"/>
    <property type="match status" value="1"/>
</dbReference>
<dbReference type="InterPro" id="IPR051239">
    <property type="entry name" value="2'-dNMP_N-hydrolase"/>
</dbReference>